<dbReference type="EMBL" id="LK022848">
    <property type="protein sequence ID" value="CDR16244.1"/>
    <property type="molecule type" value="Genomic_DNA"/>
</dbReference>
<proteinExistence type="predicted"/>
<accession>A0A061A1U1</accession>
<reference evidence="1" key="1">
    <citation type="submission" date="2014-05" db="EMBL/GenBank/DDBJ databases">
        <authorList>
            <person name="Horn Fabian"/>
        </authorList>
    </citation>
    <scope>NUCLEOTIDE SEQUENCE</scope>
</reference>
<sequence length="14" mass="1745">MAQFHFRPSLRKVQ</sequence>
<organism evidence="1">
    <name type="scientific">Streptomyces iranensis</name>
    <dbReference type="NCBI Taxonomy" id="576784"/>
    <lineage>
        <taxon>Bacteria</taxon>
        <taxon>Bacillati</taxon>
        <taxon>Actinomycetota</taxon>
        <taxon>Actinomycetes</taxon>
        <taxon>Kitasatosporales</taxon>
        <taxon>Streptomycetaceae</taxon>
        <taxon>Streptomyces</taxon>
        <taxon>Streptomyces violaceusniger group</taxon>
    </lineage>
</organism>
<evidence type="ECO:0000313" key="1">
    <source>
        <dbReference type="EMBL" id="CDR16244.1"/>
    </source>
</evidence>
<protein>
    <submittedName>
        <fullName evidence="1">Uncharacterized protein</fullName>
    </submittedName>
</protein>
<dbReference type="HOGENOM" id="CLU_3435015_0_0_11"/>
<name>A0A061A1U1_9ACTN</name>
<gene>
    <name evidence="1" type="ORF">SIRAN8977</name>
</gene>